<gene>
    <name evidence="2" type="ORF">ONZ51_g6817</name>
</gene>
<protein>
    <submittedName>
        <fullName evidence="2">Uncharacterized protein</fullName>
    </submittedName>
</protein>
<accession>A0AAD7X9R1</accession>
<keyword evidence="1" id="KW-0732">Signal</keyword>
<comment type="caution">
    <text evidence="2">The sequence shown here is derived from an EMBL/GenBank/DDBJ whole genome shotgun (WGS) entry which is preliminary data.</text>
</comment>
<keyword evidence="3" id="KW-1185">Reference proteome</keyword>
<dbReference type="AlphaFoldDB" id="A0AAD7X9R1"/>
<feature type="signal peptide" evidence="1">
    <location>
        <begin position="1"/>
        <end position="18"/>
    </location>
</feature>
<evidence type="ECO:0000313" key="2">
    <source>
        <dbReference type="EMBL" id="KAJ8475059.1"/>
    </source>
</evidence>
<dbReference type="PANTHER" id="PTHR35180:SF4">
    <property type="entry name" value="PROTEIN CBG06219"/>
    <property type="match status" value="1"/>
</dbReference>
<sequence>MKAFTIISLFVLAIGANAVAVDNAAPNAEVSPVPAIDTALTNPDAVNPCFWSGTAPFCAGSCPVGYVDCARDSCGDGACCITGIKVYCCKENSGQC</sequence>
<name>A0AAD7X9R1_9APHY</name>
<reference evidence="2" key="1">
    <citation type="submission" date="2022-11" db="EMBL/GenBank/DDBJ databases">
        <title>Genome Sequence of Cubamyces cubensis.</title>
        <authorList>
            <person name="Buettner E."/>
        </authorList>
    </citation>
    <scope>NUCLEOTIDE SEQUENCE</scope>
    <source>
        <strain evidence="2">MPL-01</strain>
    </source>
</reference>
<organism evidence="2 3">
    <name type="scientific">Trametes cubensis</name>
    <dbReference type="NCBI Taxonomy" id="1111947"/>
    <lineage>
        <taxon>Eukaryota</taxon>
        <taxon>Fungi</taxon>
        <taxon>Dikarya</taxon>
        <taxon>Basidiomycota</taxon>
        <taxon>Agaricomycotina</taxon>
        <taxon>Agaricomycetes</taxon>
        <taxon>Polyporales</taxon>
        <taxon>Polyporaceae</taxon>
        <taxon>Trametes</taxon>
    </lineage>
</organism>
<dbReference type="Proteomes" id="UP001215151">
    <property type="component" value="Unassembled WGS sequence"/>
</dbReference>
<evidence type="ECO:0000256" key="1">
    <source>
        <dbReference type="SAM" id="SignalP"/>
    </source>
</evidence>
<feature type="chain" id="PRO_5042070574" evidence="1">
    <location>
        <begin position="19"/>
        <end position="96"/>
    </location>
</feature>
<dbReference type="EMBL" id="JAPEVG010000170">
    <property type="protein sequence ID" value="KAJ8475059.1"/>
    <property type="molecule type" value="Genomic_DNA"/>
</dbReference>
<evidence type="ECO:0000313" key="3">
    <source>
        <dbReference type="Proteomes" id="UP001215151"/>
    </source>
</evidence>
<dbReference type="PANTHER" id="PTHR35180">
    <property type="entry name" value="PROTEIN CBG06219"/>
    <property type="match status" value="1"/>
</dbReference>
<proteinExistence type="predicted"/>